<dbReference type="InterPro" id="IPR011990">
    <property type="entry name" value="TPR-like_helical_dom_sf"/>
</dbReference>
<evidence type="ECO:0000256" key="3">
    <source>
        <dbReference type="ARBA" id="ARBA00023163"/>
    </source>
</evidence>
<evidence type="ECO:0000259" key="4">
    <source>
        <dbReference type="PROSITE" id="PS50043"/>
    </source>
</evidence>
<dbReference type="SUPFAM" id="SSF48452">
    <property type="entry name" value="TPR-like"/>
    <property type="match status" value="1"/>
</dbReference>
<feature type="domain" description="HTH luxR-type" evidence="4">
    <location>
        <begin position="831"/>
        <end position="896"/>
    </location>
</feature>
<proteinExistence type="predicted"/>
<dbReference type="Gene3D" id="1.10.10.10">
    <property type="entry name" value="Winged helix-like DNA-binding domain superfamily/Winged helix DNA-binding domain"/>
    <property type="match status" value="1"/>
</dbReference>
<organism evidence="5 6">
    <name type="scientific">Arthrobacter burdickii</name>
    <dbReference type="NCBI Taxonomy" id="3035920"/>
    <lineage>
        <taxon>Bacteria</taxon>
        <taxon>Bacillati</taxon>
        <taxon>Actinomycetota</taxon>
        <taxon>Actinomycetes</taxon>
        <taxon>Micrococcales</taxon>
        <taxon>Micrococcaceae</taxon>
        <taxon>Arthrobacter</taxon>
    </lineage>
</organism>
<dbReference type="InterPro" id="IPR041664">
    <property type="entry name" value="AAA_16"/>
</dbReference>
<dbReference type="SUPFAM" id="SSF52540">
    <property type="entry name" value="P-loop containing nucleoside triphosphate hydrolases"/>
    <property type="match status" value="1"/>
</dbReference>
<dbReference type="InterPro" id="IPR016032">
    <property type="entry name" value="Sig_transdc_resp-reg_C-effctor"/>
</dbReference>
<keyword evidence="1" id="KW-0805">Transcription regulation</keyword>
<dbReference type="SUPFAM" id="SSF46894">
    <property type="entry name" value="C-terminal effector domain of the bipartite response regulators"/>
    <property type="match status" value="1"/>
</dbReference>
<dbReference type="InterPro" id="IPR041617">
    <property type="entry name" value="TPR_MalT"/>
</dbReference>
<dbReference type="PANTHER" id="PTHR44688:SF16">
    <property type="entry name" value="DNA-BINDING TRANSCRIPTIONAL ACTIVATOR DEVR_DOSR"/>
    <property type="match status" value="1"/>
</dbReference>
<dbReference type="PANTHER" id="PTHR44688">
    <property type="entry name" value="DNA-BINDING TRANSCRIPTIONAL ACTIVATOR DEVR_DOSR"/>
    <property type="match status" value="1"/>
</dbReference>
<dbReference type="InterPro" id="IPR036388">
    <property type="entry name" value="WH-like_DNA-bd_sf"/>
</dbReference>
<dbReference type="InterPro" id="IPR059106">
    <property type="entry name" value="WHD_MalT"/>
</dbReference>
<dbReference type="Pfam" id="PF13191">
    <property type="entry name" value="AAA_16"/>
    <property type="match status" value="1"/>
</dbReference>
<dbReference type="InterPro" id="IPR000792">
    <property type="entry name" value="Tscrpt_reg_LuxR_C"/>
</dbReference>
<keyword evidence="2" id="KW-0238">DNA-binding</keyword>
<evidence type="ECO:0000256" key="1">
    <source>
        <dbReference type="ARBA" id="ARBA00023015"/>
    </source>
</evidence>
<reference evidence="5" key="1">
    <citation type="submission" date="2023-06" db="EMBL/GenBank/DDBJ databases">
        <title>MT1 and MT2 Draft Genomes of Novel Species.</title>
        <authorList>
            <person name="Venkateswaran K."/>
        </authorList>
    </citation>
    <scope>NUCLEOTIDE SEQUENCE</scope>
    <source>
        <strain evidence="5">IIF3SC-B10</strain>
    </source>
</reference>
<protein>
    <submittedName>
        <fullName evidence="5">LuxR C-terminal-related transcriptional regulator</fullName>
    </submittedName>
</protein>
<comment type="caution">
    <text evidence="5">The sequence shown here is derived from an EMBL/GenBank/DDBJ whole genome shotgun (WGS) entry which is preliminary data.</text>
</comment>
<dbReference type="Gene3D" id="1.25.40.10">
    <property type="entry name" value="Tetratricopeptide repeat domain"/>
    <property type="match status" value="1"/>
</dbReference>
<keyword evidence="3" id="KW-0804">Transcription</keyword>
<dbReference type="Pfam" id="PF00196">
    <property type="entry name" value="GerE"/>
    <property type="match status" value="1"/>
</dbReference>
<dbReference type="Proteomes" id="UP001174209">
    <property type="component" value="Unassembled WGS sequence"/>
</dbReference>
<dbReference type="PRINTS" id="PR00038">
    <property type="entry name" value="HTHLUXR"/>
</dbReference>
<name>A0ABT8K385_9MICC</name>
<evidence type="ECO:0000313" key="6">
    <source>
        <dbReference type="Proteomes" id="UP001174209"/>
    </source>
</evidence>
<dbReference type="SMART" id="SM00421">
    <property type="entry name" value="HTH_LUXR"/>
    <property type="match status" value="1"/>
</dbReference>
<gene>
    <name evidence="5" type="ORF">P5G52_13625</name>
</gene>
<sequence>MVMEVLATKLFVPSPRPQAISRPRLVGRLTAALQAGRRLTLVSAPAGFGKTALFAEWIAQLRRQEPGMRVAWLSLEDSDNDPVRFLTYLAAALHHADPDVGPEEHDVRSSAEAALTALINDMSRGARPMILFLDDFQVIENPSVRDAVVFLLDHLPPTTHVALASRSDPLLPVARLRAGGDLTELRAADLRFTPDEAAAFLNGVTGLALTREDVAALETRTEGWIAGLQLAALSLRDSPDVPAFIDAFTGSNRFVIDYLTEEVLRHAPLHVREFLLQTAILDRLSGPLCDAVTGQTDSTQMLESLERANLFIVPLDDSRQWYRYHHLFADVLRSRLLARGPGESAELHTLASEWYETNGSPDEAVRHAFEAADFPRAARVVETTIPGVRRSRQDATLLGWLARLPEDAQKRRPVLRVFSAWSSLVAGDLASADRRLTEAERLLAGDGDGTAPRHDSEPGEELLALPVTIALYRASLALAKGDQPGMTLHARRALDAAGPEDHLGRGAAAGMVGIALWADGDLEAAVIAFGNSAKSLQAAGNLTDALSTTMVIADMLLPLGRLREAQTLYEAALQQSIEQCNGGQPTADLHAGISEMYRERNDLATARSHLAASTDLGDTALSHEHRYRWFVAMAGVQEADGEPDLALESLARAEEVYRRGFFPDVRPIGALRARILITQGRLPEARAWVDEQGLAFTDTPDYLREFGHVTLARLLIAEHAVTPLGRSLDNAQELLGRLAASAERGGRMGSLSEIRVLQALAFHAQGETARALAPLERALAQAEPEGGFRLFIHEGAPMLALLRAAAGAGIRPEYVRRLSQALRDTAPALASEYPAEALSERELHVLRLLATGLSGPEIARELYVSLNTMRTHTKHIYVKLEVSSRASAVRRAEALGLI</sequence>
<dbReference type="Pfam" id="PF17874">
    <property type="entry name" value="TPR_MalT"/>
    <property type="match status" value="1"/>
</dbReference>
<dbReference type="Gene3D" id="3.40.50.300">
    <property type="entry name" value="P-loop containing nucleotide triphosphate hydrolases"/>
    <property type="match status" value="1"/>
</dbReference>
<dbReference type="PROSITE" id="PS50043">
    <property type="entry name" value="HTH_LUXR_2"/>
    <property type="match status" value="1"/>
</dbReference>
<dbReference type="CDD" id="cd06170">
    <property type="entry name" value="LuxR_C_like"/>
    <property type="match status" value="1"/>
</dbReference>
<dbReference type="Pfam" id="PF25873">
    <property type="entry name" value="WHD_MalT"/>
    <property type="match status" value="1"/>
</dbReference>
<dbReference type="RefSeq" id="WP_301228211.1">
    <property type="nucleotide sequence ID" value="NZ_JAROCG010000001.1"/>
</dbReference>
<keyword evidence="6" id="KW-1185">Reference proteome</keyword>
<evidence type="ECO:0000313" key="5">
    <source>
        <dbReference type="EMBL" id="MDN4611903.1"/>
    </source>
</evidence>
<accession>A0ABT8K385</accession>
<dbReference type="EMBL" id="JAROCG010000001">
    <property type="protein sequence ID" value="MDN4611903.1"/>
    <property type="molecule type" value="Genomic_DNA"/>
</dbReference>
<dbReference type="InterPro" id="IPR027417">
    <property type="entry name" value="P-loop_NTPase"/>
</dbReference>
<evidence type="ECO:0000256" key="2">
    <source>
        <dbReference type="ARBA" id="ARBA00023125"/>
    </source>
</evidence>